<dbReference type="EMBL" id="FZOB01000001">
    <property type="protein sequence ID" value="SNR61380.1"/>
    <property type="molecule type" value="Genomic_DNA"/>
</dbReference>
<evidence type="ECO:0000313" key="2">
    <source>
        <dbReference type="Proteomes" id="UP000198405"/>
    </source>
</evidence>
<evidence type="ECO:0000313" key="1">
    <source>
        <dbReference type="EMBL" id="SNR61380.1"/>
    </source>
</evidence>
<gene>
    <name evidence="1" type="ORF">SAMN06265340_101193</name>
</gene>
<name>A0A238XRN5_9BACT</name>
<organism evidence="1 2">
    <name type="scientific">Desulfurobacterium atlanticum</name>
    <dbReference type="NCBI Taxonomy" id="240169"/>
    <lineage>
        <taxon>Bacteria</taxon>
        <taxon>Pseudomonadati</taxon>
        <taxon>Aquificota</taxon>
        <taxon>Aquificia</taxon>
        <taxon>Desulfurobacteriales</taxon>
        <taxon>Desulfurobacteriaceae</taxon>
        <taxon>Desulfurobacterium</taxon>
    </lineage>
</organism>
<evidence type="ECO:0008006" key="3">
    <source>
        <dbReference type="Google" id="ProtNLM"/>
    </source>
</evidence>
<proteinExistence type="predicted"/>
<protein>
    <recommendedName>
        <fullName evidence="3">FAD-binding domain-containing protein</fullName>
    </recommendedName>
</protein>
<dbReference type="SUPFAM" id="SSF51905">
    <property type="entry name" value="FAD/NAD(P)-binding domain"/>
    <property type="match status" value="1"/>
</dbReference>
<dbReference type="InterPro" id="IPR050407">
    <property type="entry name" value="Geranylgeranyl_reductase"/>
</dbReference>
<accession>A0A238XRN5</accession>
<dbReference type="PANTHER" id="PTHR42685">
    <property type="entry name" value="GERANYLGERANYL DIPHOSPHATE REDUCTASE"/>
    <property type="match status" value="1"/>
</dbReference>
<sequence>MRNPYELNRKYNLKFKLNRKEISKGGAFVPVFNGKLFPGKERILLAGDAANLVDPFTGEGIYFAALSGIKAAELLLNSKTPLTDYEKFLNKNFLSDFRWSNFLRHLFFAFKKPFFKGMEKSEALLKIATDIISGNVCYKEAFKRFVIKSTLLPARFLNVTGVNKAGKREKSKGFSSLDI</sequence>
<keyword evidence="2" id="KW-1185">Reference proteome</keyword>
<dbReference type="Gene3D" id="3.50.50.60">
    <property type="entry name" value="FAD/NAD(P)-binding domain"/>
    <property type="match status" value="1"/>
</dbReference>
<reference evidence="2" key="1">
    <citation type="submission" date="2017-06" db="EMBL/GenBank/DDBJ databases">
        <authorList>
            <person name="Varghese N."/>
            <person name="Submissions S."/>
        </authorList>
    </citation>
    <scope>NUCLEOTIDE SEQUENCE [LARGE SCALE GENOMIC DNA]</scope>
    <source>
        <strain evidence="2">DSM 15668</strain>
    </source>
</reference>
<dbReference type="Proteomes" id="UP000198405">
    <property type="component" value="Unassembled WGS sequence"/>
</dbReference>
<dbReference type="AlphaFoldDB" id="A0A238XRN5"/>
<dbReference type="PANTHER" id="PTHR42685:SF22">
    <property type="entry name" value="CONDITIONED MEDIUM FACTOR RECEPTOR 1"/>
    <property type="match status" value="1"/>
</dbReference>
<dbReference type="InterPro" id="IPR036188">
    <property type="entry name" value="FAD/NAD-bd_sf"/>
</dbReference>